<dbReference type="RefSeq" id="WP_091289866.1">
    <property type="nucleotide sequence ID" value="NZ_FNON01000003.1"/>
</dbReference>
<dbReference type="Gene3D" id="1.10.260.40">
    <property type="entry name" value="lambda repressor-like DNA-binding domains"/>
    <property type="match status" value="1"/>
</dbReference>
<dbReference type="Pfam" id="PF06114">
    <property type="entry name" value="Peptidase_M78"/>
    <property type="match status" value="1"/>
</dbReference>
<dbReference type="GO" id="GO:0003677">
    <property type="term" value="F:DNA binding"/>
    <property type="evidence" value="ECO:0007669"/>
    <property type="project" value="InterPro"/>
</dbReference>
<dbReference type="Gene3D" id="1.10.10.2910">
    <property type="match status" value="1"/>
</dbReference>
<dbReference type="SUPFAM" id="SSF47413">
    <property type="entry name" value="lambda repressor-like DNA-binding domains"/>
    <property type="match status" value="1"/>
</dbReference>
<dbReference type="EMBL" id="FNON01000003">
    <property type="protein sequence ID" value="SDX76822.1"/>
    <property type="molecule type" value="Genomic_DNA"/>
</dbReference>
<sequence>MTLGAESLEYSPHTSAPPGETLKETLEALGITQVDLARRTGFSTKHVNQIIQGSAVLTPETAEVLERVTGVPAALWNTLEAAWRTQAVREEENKKLRIHLDWLDKFPLAELVTRKILPDRSKSVENLRLLLNFFGVANPEVAEELWAGYRIAFRRSGNIEPNDYSVSVWLRQSVRAARKIECQPYRRHELIRLLPELRALCRRNPETWLTELPLLCARAGVAVVFLPALKGTHISGATRWLTTEKVLVALTDRHKKDDRFWFSFFHEIAHVLLHGKRLTFLDDDPMKYDEDPAEDEANRFAAEMLIPSKYSYDYERLRIRPKPFVKIEEFAAMVGISPGVVVGRLQHDGALPWSEGNGLKQGFKLTLDELR</sequence>
<dbReference type="InterPro" id="IPR001387">
    <property type="entry name" value="Cro/C1-type_HTH"/>
</dbReference>
<dbReference type="InterPro" id="IPR052345">
    <property type="entry name" value="Rad_response_metalloprotease"/>
</dbReference>
<dbReference type="PANTHER" id="PTHR43236:SF2">
    <property type="entry name" value="BLL0069 PROTEIN"/>
    <property type="match status" value="1"/>
</dbReference>
<dbReference type="AlphaFoldDB" id="A0A1H3EDK5"/>
<organism evidence="4 5">
    <name type="scientific">Amycolatopsis xylanica</name>
    <dbReference type="NCBI Taxonomy" id="589385"/>
    <lineage>
        <taxon>Bacteria</taxon>
        <taxon>Bacillati</taxon>
        <taxon>Actinomycetota</taxon>
        <taxon>Actinomycetes</taxon>
        <taxon>Pseudonocardiales</taxon>
        <taxon>Pseudonocardiaceae</taxon>
        <taxon>Amycolatopsis</taxon>
    </lineage>
</organism>
<feature type="domain" description="HTH cro/C1-type" evidence="3">
    <location>
        <begin position="22"/>
        <end position="76"/>
    </location>
</feature>
<accession>A0A1H3EDK5</accession>
<protein>
    <submittedName>
        <fullName evidence="4">Addiction module antidote protein, HigA family</fullName>
    </submittedName>
</protein>
<dbReference type="InterPro" id="IPR010359">
    <property type="entry name" value="IrrE_HExxH"/>
</dbReference>
<dbReference type="OrthoDB" id="9794834at2"/>
<name>A0A1H3EDK5_9PSEU</name>
<dbReference type="CDD" id="cd00093">
    <property type="entry name" value="HTH_XRE"/>
    <property type="match status" value="1"/>
</dbReference>
<proteinExistence type="inferred from homology"/>
<gene>
    <name evidence="4" type="ORF">SAMN05421504_103770</name>
</gene>
<evidence type="ECO:0000313" key="5">
    <source>
        <dbReference type="Proteomes" id="UP000199515"/>
    </source>
</evidence>
<evidence type="ECO:0000256" key="2">
    <source>
        <dbReference type="SAM" id="MobiDB-lite"/>
    </source>
</evidence>
<dbReference type="SMART" id="SM00530">
    <property type="entry name" value="HTH_XRE"/>
    <property type="match status" value="1"/>
</dbReference>
<dbReference type="Proteomes" id="UP000199515">
    <property type="component" value="Unassembled WGS sequence"/>
</dbReference>
<keyword evidence="5" id="KW-1185">Reference proteome</keyword>
<dbReference type="Pfam" id="PF01381">
    <property type="entry name" value="HTH_3"/>
    <property type="match status" value="1"/>
</dbReference>
<dbReference type="InterPro" id="IPR010982">
    <property type="entry name" value="Lambda_DNA-bd_dom_sf"/>
</dbReference>
<evidence type="ECO:0000256" key="1">
    <source>
        <dbReference type="ARBA" id="ARBA00007227"/>
    </source>
</evidence>
<evidence type="ECO:0000259" key="3">
    <source>
        <dbReference type="PROSITE" id="PS50943"/>
    </source>
</evidence>
<dbReference type="PANTHER" id="PTHR43236">
    <property type="entry name" value="ANTITOXIN HIGA1"/>
    <property type="match status" value="1"/>
</dbReference>
<evidence type="ECO:0000313" key="4">
    <source>
        <dbReference type="EMBL" id="SDX76822.1"/>
    </source>
</evidence>
<feature type="region of interest" description="Disordered" evidence="2">
    <location>
        <begin position="1"/>
        <end position="20"/>
    </location>
</feature>
<reference evidence="4 5" key="1">
    <citation type="submission" date="2016-10" db="EMBL/GenBank/DDBJ databases">
        <authorList>
            <person name="de Groot N.N."/>
        </authorList>
    </citation>
    <scope>NUCLEOTIDE SEQUENCE [LARGE SCALE GENOMIC DNA]</scope>
    <source>
        <strain evidence="4 5">CPCC 202699</strain>
    </source>
</reference>
<dbReference type="PROSITE" id="PS50943">
    <property type="entry name" value="HTH_CROC1"/>
    <property type="match status" value="1"/>
</dbReference>
<comment type="similarity">
    <text evidence="1">Belongs to the short-chain fatty acyl-CoA assimilation regulator (ScfR) family.</text>
</comment>